<dbReference type="PANTHER" id="PTHR47658:SF2">
    <property type="entry name" value="HMG-BOX (HIGH MOBILITY GROUP) DNA-BINDING FAMILY PROTEIN"/>
    <property type="match status" value="1"/>
</dbReference>
<dbReference type="Gene3D" id="1.10.30.10">
    <property type="entry name" value="High mobility group box domain"/>
    <property type="match status" value="1"/>
</dbReference>
<gene>
    <name evidence="1" type="ORF">RND81_08G207100</name>
</gene>
<evidence type="ECO:0008006" key="3">
    <source>
        <dbReference type="Google" id="ProtNLM"/>
    </source>
</evidence>
<name>A0AAW1JB41_SAPOF</name>
<dbReference type="GO" id="GO:0003677">
    <property type="term" value="F:DNA binding"/>
    <property type="evidence" value="ECO:0007669"/>
    <property type="project" value="TreeGrafter"/>
</dbReference>
<proteinExistence type="predicted"/>
<dbReference type="SUPFAM" id="SSF47095">
    <property type="entry name" value="HMG-box"/>
    <property type="match status" value="1"/>
</dbReference>
<dbReference type="InterPro" id="IPR036910">
    <property type="entry name" value="HMG_box_dom_sf"/>
</dbReference>
<protein>
    <recommendedName>
        <fullName evidence="3">HMG box domain-containing protein</fullName>
    </recommendedName>
</protein>
<dbReference type="EMBL" id="JBDFQZ010000008">
    <property type="protein sequence ID" value="KAK9699961.1"/>
    <property type="molecule type" value="Genomic_DNA"/>
</dbReference>
<dbReference type="PANTHER" id="PTHR47658">
    <property type="entry name" value="HIGH MOBILITY GROUP B PROTEIN 12-RELATED"/>
    <property type="match status" value="1"/>
</dbReference>
<evidence type="ECO:0000313" key="2">
    <source>
        <dbReference type="Proteomes" id="UP001443914"/>
    </source>
</evidence>
<reference evidence="1" key="1">
    <citation type="submission" date="2024-03" db="EMBL/GenBank/DDBJ databases">
        <title>WGS assembly of Saponaria officinalis var. Norfolk2.</title>
        <authorList>
            <person name="Jenkins J."/>
            <person name="Shu S."/>
            <person name="Grimwood J."/>
            <person name="Barry K."/>
            <person name="Goodstein D."/>
            <person name="Schmutz J."/>
            <person name="Leebens-Mack J."/>
            <person name="Osbourn A."/>
        </authorList>
    </citation>
    <scope>NUCLEOTIDE SEQUENCE [LARGE SCALE GENOMIC DNA]</scope>
    <source>
        <strain evidence="1">JIC</strain>
    </source>
</reference>
<accession>A0AAW1JB41</accession>
<sequence>MANQPRSRKRVRALCRAPDGSAFQKCDECGVSVAVALMDMHECNMKMKNVKRLKENINVDNVVKKKVLIEEPRSPFIFFMESYGKICETRDLVEINNEAFQKWKNMSQKEQWPYILQAQKVEKAYVKALHQEINEMSQEEDDEADSATVGKFVQHYEDYDNSDCSHSWDSCDWPAMCSWHCG</sequence>
<keyword evidence="2" id="KW-1185">Reference proteome</keyword>
<evidence type="ECO:0000313" key="1">
    <source>
        <dbReference type="EMBL" id="KAK9699961.1"/>
    </source>
</evidence>
<comment type="caution">
    <text evidence="1">The sequence shown here is derived from an EMBL/GenBank/DDBJ whole genome shotgun (WGS) entry which is preliminary data.</text>
</comment>
<dbReference type="GO" id="GO:0010197">
    <property type="term" value="P:polar nucleus fusion"/>
    <property type="evidence" value="ECO:0007669"/>
    <property type="project" value="TreeGrafter"/>
</dbReference>
<dbReference type="Proteomes" id="UP001443914">
    <property type="component" value="Unassembled WGS sequence"/>
</dbReference>
<dbReference type="GO" id="GO:0005634">
    <property type="term" value="C:nucleus"/>
    <property type="evidence" value="ECO:0007669"/>
    <property type="project" value="TreeGrafter"/>
</dbReference>
<dbReference type="AlphaFoldDB" id="A0AAW1JB41"/>
<organism evidence="1 2">
    <name type="scientific">Saponaria officinalis</name>
    <name type="common">Common soapwort</name>
    <name type="synonym">Lychnis saponaria</name>
    <dbReference type="NCBI Taxonomy" id="3572"/>
    <lineage>
        <taxon>Eukaryota</taxon>
        <taxon>Viridiplantae</taxon>
        <taxon>Streptophyta</taxon>
        <taxon>Embryophyta</taxon>
        <taxon>Tracheophyta</taxon>
        <taxon>Spermatophyta</taxon>
        <taxon>Magnoliopsida</taxon>
        <taxon>eudicotyledons</taxon>
        <taxon>Gunneridae</taxon>
        <taxon>Pentapetalae</taxon>
        <taxon>Caryophyllales</taxon>
        <taxon>Caryophyllaceae</taxon>
        <taxon>Caryophylleae</taxon>
        <taxon>Saponaria</taxon>
    </lineage>
</organism>